<dbReference type="RefSeq" id="WP_152883859.1">
    <property type="nucleotide sequence ID" value="NZ_JBHJTU010000009.1"/>
</dbReference>
<dbReference type="Pfam" id="PF19450">
    <property type="entry name" value="DUF5988"/>
    <property type="match status" value="1"/>
</dbReference>
<proteinExistence type="predicted"/>
<dbReference type="EMBL" id="VJZD01000001">
    <property type="protein sequence ID" value="MPY29867.1"/>
    <property type="molecule type" value="Genomic_DNA"/>
</dbReference>
<evidence type="ECO:0000313" key="2">
    <source>
        <dbReference type="Proteomes" id="UP000325849"/>
    </source>
</evidence>
<organism evidence="1 2">
    <name type="scientific">Streptomyces adustus</name>
    <dbReference type="NCBI Taxonomy" id="1609272"/>
    <lineage>
        <taxon>Bacteria</taxon>
        <taxon>Bacillati</taxon>
        <taxon>Actinomycetota</taxon>
        <taxon>Actinomycetes</taxon>
        <taxon>Kitasatosporales</taxon>
        <taxon>Streptomycetaceae</taxon>
        <taxon>Streptomyces</taxon>
    </lineage>
</organism>
<keyword evidence="2" id="KW-1185">Reference proteome</keyword>
<comment type="caution">
    <text evidence="1">The sequence shown here is derived from an EMBL/GenBank/DDBJ whole genome shotgun (WGS) entry which is preliminary data.</text>
</comment>
<gene>
    <name evidence="1" type="ORF">FNH09_00485</name>
</gene>
<protein>
    <submittedName>
        <fullName evidence="1">Uncharacterized protein</fullName>
    </submittedName>
</protein>
<dbReference type="Proteomes" id="UP000325849">
    <property type="component" value="Unassembled WGS sequence"/>
</dbReference>
<evidence type="ECO:0000313" key="1">
    <source>
        <dbReference type="EMBL" id="MPY29867.1"/>
    </source>
</evidence>
<dbReference type="InterPro" id="IPR046030">
    <property type="entry name" value="DUF5988"/>
</dbReference>
<reference evidence="1 2" key="1">
    <citation type="submission" date="2019-07" db="EMBL/GenBank/DDBJ databases">
        <title>New species of Amycolatopsis and Streptomyces.</title>
        <authorList>
            <person name="Duangmal K."/>
            <person name="Teo W.F.A."/>
            <person name="Lipun K."/>
        </authorList>
    </citation>
    <scope>NUCLEOTIDE SEQUENCE [LARGE SCALE GENOMIC DNA]</scope>
    <source>
        <strain evidence="1 2">NBRC 109810</strain>
    </source>
</reference>
<dbReference type="AlphaFoldDB" id="A0A5N8V3Z0"/>
<sequence>MTDTTKAVLEGGPDGLTERIVSVPESGLDVKVPFNGGYEHFRVTTRQQSTEHGRLPVYEWWERTELPG</sequence>
<dbReference type="OrthoDB" id="3402203at2"/>
<accession>A0A5N8V3Z0</accession>
<name>A0A5N8V3Z0_9ACTN</name>